<dbReference type="STRING" id="84022.CACET_c01730"/>
<dbReference type="PANTHER" id="PTHR38459:SF5">
    <property type="entry name" value="CELL WALL TEICHOIC ACID GLYCOSYLATION PROTEIN GTCA"/>
    <property type="match status" value="1"/>
</dbReference>
<dbReference type="Proteomes" id="UP000035704">
    <property type="component" value="Chromosome"/>
</dbReference>
<keyword evidence="4" id="KW-1133">Transmembrane helix</keyword>
<dbReference type="AlphaFoldDB" id="A0A0D8I674"/>
<name>A0A0D8I674_9CLOT</name>
<accession>A0A0D8I674</accession>
<keyword evidence="3" id="KW-0812">Transmembrane</keyword>
<keyword evidence="7" id="KW-1185">Reference proteome</keyword>
<dbReference type="RefSeq" id="WP_052661533.1">
    <property type="nucleotide sequence ID" value="NZ_CP009687.1"/>
</dbReference>
<dbReference type="Pfam" id="PF04138">
    <property type="entry name" value="GtrA_DPMS_TM"/>
    <property type="match status" value="1"/>
</dbReference>
<dbReference type="KEGG" id="cace:CACET_c01730"/>
<evidence type="ECO:0000256" key="4">
    <source>
        <dbReference type="ARBA" id="ARBA00022989"/>
    </source>
</evidence>
<dbReference type="PATRIC" id="fig|84022.5.peg.1918"/>
<evidence type="ECO:0000256" key="5">
    <source>
        <dbReference type="ARBA" id="ARBA00023136"/>
    </source>
</evidence>
<dbReference type="InterPro" id="IPR007267">
    <property type="entry name" value="GtrA_DPMS_TM"/>
</dbReference>
<comment type="similarity">
    <text evidence="2">Belongs to the GtrA family.</text>
</comment>
<evidence type="ECO:0000313" key="7">
    <source>
        <dbReference type="Proteomes" id="UP000035704"/>
    </source>
</evidence>
<keyword evidence="5" id="KW-0472">Membrane</keyword>
<gene>
    <name evidence="6" type="ORF">CACET_c01730</name>
</gene>
<protein>
    <submittedName>
        <fullName evidence="6">GtrA family protein</fullName>
    </submittedName>
</protein>
<dbReference type="InterPro" id="IPR051401">
    <property type="entry name" value="GtrA_CellWall_Glycosyl"/>
</dbReference>
<proteinExistence type="inferred from homology"/>
<dbReference type="GO" id="GO:0005886">
    <property type="term" value="C:plasma membrane"/>
    <property type="evidence" value="ECO:0007669"/>
    <property type="project" value="TreeGrafter"/>
</dbReference>
<comment type="subcellular location">
    <subcellularLocation>
        <location evidence="1">Membrane</location>
        <topology evidence="1">Multi-pass membrane protein</topology>
    </subcellularLocation>
</comment>
<evidence type="ECO:0000256" key="2">
    <source>
        <dbReference type="ARBA" id="ARBA00009399"/>
    </source>
</evidence>
<reference evidence="6 7" key="1">
    <citation type="submission" date="2014-10" db="EMBL/GenBank/DDBJ databases">
        <title>Genome sequence of Clostridium aceticum DSM 1496.</title>
        <authorList>
            <person name="Poehlein A."/>
            <person name="Schiel-Bengelsdorf B."/>
            <person name="Gottschalk G."/>
            <person name="Duerre P."/>
            <person name="Daniel R."/>
        </authorList>
    </citation>
    <scope>NUCLEOTIDE SEQUENCE [LARGE SCALE GENOMIC DNA]</scope>
    <source>
        <strain evidence="6 7">DSM 1496</strain>
    </source>
</reference>
<dbReference type="OrthoDB" id="361483at2"/>
<evidence type="ECO:0000313" key="6">
    <source>
        <dbReference type="EMBL" id="AKL93689.1"/>
    </source>
</evidence>
<evidence type="ECO:0000256" key="1">
    <source>
        <dbReference type="ARBA" id="ARBA00004141"/>
    </source>
</evidence>
<dbReference type="GO" id="GO:0000271">
    <property type="term" value="P:polysaccharide biosynthetic process"/>
    <property type="evidence" value="ECO:0007669"/>
    <property type="project" value="InterPro"/>
</dbReference>
<dbReference type="PANTHER" id="PTHR38459">
    <property type="entry name" value="PROPHAGE BACTOPRENOL-LINKED GLUCOSE TRANSLOCASE HOMOLOG"/>
    <property type="match status" value="1"/>
</dbReference>
<sequence>MIDKIKHYASYLIFGVLTTLVNLVIYKVLVDMGIHYAISTTIAFVVAVMVAFYTNRRWVFATTGKGLMKEMVLFFTVRIGTYVFDLVGLIILIQLFHMDEFISKLIVNGGVVLLNYILSKRVVFATANTRKITS</sequence>
<organism evidence="6 7">
    <name type="scientific">Clostridium aceticum</name>
    <dbReference type="NCBI Taxonomy" id="84022"/>
    <lineage>
        <taxon>Bacteria</taxon>
        <taxon>Bacillati</taxon>
        <taxon>Bacillota</taxon>
        <taxon>Clostridia</taxon>
        <taxon>Eubacteriales</taxon>
        <taxon>Clostridiaceae</taxon>
        <taxon>Clostridium</taxon>
    </lineage>
</organism>
<evidence type="ECO:0000256" key="3">
    <source>
        <dbReference type="ARBA" id="ARBA00022692"/>
    </source>
</evidence>
<dbReference type="EMBL" id="CP009687">
    <property type="protein sequence ID" value="AKL93689.1"/>
    <property type="molecule type" value="Genomic_DNA"/>
</dbReference>